<feature type="domain" description="Protein kinase" evidence="6">
    <location>
        <begin position="5"/>
        <end position="376"/>
    </location>
</feature>
<dbReference type="PROSITE" id="PS00108">
    <property type="entry name" value="PROTEIN_KINASE_ST"/>
    <property type="match status" value="1"/>
</dbReference>
<evidence type="ECO:0000256" key="3">
    <source>
        <dbReference type="ARBA" id="ARBA00022741"/>
    </source>
</evidence>
<keyword evidence="4" id="KW-0418">Kinase</keyword>
<evidence type="ECO:0000256" key="2">
    <source>
        <dbReference type="ARBA" id="ARBA00022679"/>
    </source>
</evidence>
<dbReference type="InterPro" id="IPR025197">
    <property type="entry name" value="DUF4116"/>
</dbReference>
<dbReference type="Pfam" id="PF00069">
    <property type="entry name" value="Pkinase"/>
    <property type="match status" value="1"/>
</dbReference>
<accession>D2V040</accession>
<reference evidence="7 8" key="1">
    <citation type="journal article" date="2010" name="Cell">
        <title>The genome of Naegleria gruberi illuminates early eukaryotic versatility.</title>
        <authorList>
            <person name="Fritz-Laylin L.K."/>
            <person name="Prochnik S.E."/>
            <person name="Ginger M.L."/>
            <person name="Dacks J.B."/>
            <person name="Carpenter M.L."/>
            <person name="Field M.C."/>
            <person name="Kuo A."/>
            <person name="Paredez A."/>
            <person name="Chapman J."/>
            <person name="Pham J."/>
            <person name="Shu S."/>
            <person name="Neupane R."/>
            <person name="Cipriano M."/>
            <person name="Mancuso J."/>
            <person name="Tu H."/>
            <person name="Salamov A."/>
            <person name="Lindquist E."/>
            <person name="Shapiro H."/>
            <person name="Lucas S."/>
            <person name="Grigoriev I.V."/>
            <person name="Cande W.Z."/>
            <person name="Fulton C."/>
            <person name="Rokhsar D.S."/>
            <person name="Dawson S.C."/>
        </authorList>
    </citation>
    <scope>NUCLEOTIDE SEQUENCE [LARGE SCALE GENOMIC DNA]</scope>
    <source>
        <strain evidence="7 8">NEG-M</strain>
    </source>
</reference>
<dbReference type="InterPro" id="IPR008271">
    <property type="entry name" value="Ser/Thr_kinase_AS"/>
</dbReference>
<dbReference type="VEuPathDB" id="AmoebaDB:NAEGRDRAFT_62160"/>
<name>D2V040_NAEGR</name>
<dbReference type="RefSeq" id="XP_002682207.1">
    <property type="nucleotide sequence ID" value="XM_002682161.1"/>
</dbReference>
<protein>
    <submittedName>
        <fullName evidence="7">Predicted protein</fullName>
    </submittedName>
</protein>
<dbReference type="GO" id="GO:0005634">
    <property type="term" value="C:nucleus"/>
    <property type="evidence" value="ECO:0007669"/>
    <property type="project" value="TreeGrafter"/>
</dbReference>
<dbReference type="GeneID" id="8856461"/>
<dbReference type="Pfam" id="PF13475">
    <property type="entry name" value="DUF4116"/>
    <property type="match status" value="4"/>
</dbReference>
<keyword evidence="2" id="KW-0808">Transferase</keyword>
<sequence>MLAPQKRVSDFGDGGQIDQVQVEETTPNLITSIIRLKQFRIKGRSFEFQEVFENPKSDTLVCKCLGDDGHEYVVKIIKLIDGIFPSNDPNDTYSDGYQVGEWRFAETVKQLFDSSVVTYEVSELIGEEIVLVSEYRGMDMKKYGKNKSGKLFLCEAIQILIRIANALCQLYKHNIIHSDIKPANIFITFEPTSYSFDVIDATLGDLGIARTVLSKGQPIYSSNIFSTPDTAHTYLTQHGTCGYIAPECFKGEQCLLSAVKKNGFAFEFVDELLRKDREIVLEAVKQNGYALEYADRSFRKDREIVLEAVKQNGRALEFVDESLRKDRDIVLEAVKQNVWALECADESLRKDREIVLELLRKDREIVLEAVKQNGWALEHVDKSLRKDREFVLEAVKQNGRALEYADESLRKDREFVLEAVKQNGHAFEYVDKSLRKDREFVLKAVKQNGCVFEYVDESLREIILEAVVNAETQKL</sequence>
<dbReference type="InterPro" id="IPR000719">
    <property type="entry name" value="Prot_kinase_dom"/>
</dbReference>
<dbReference type="PROSITE" id="PS50011">
    <property type="entry name" value="PROTEIN_KINASE_DOM"/>
    <property type="match status" value="1"/>
</dbReference>
<dbReference type="AlphaFoldDB" id="D2V040"/>
<dbReference type="SMART" id="SM00220">
    <property type="entry name" value="S_TKc"/>
    <property type="match status" value="1"/>
</dbReference>
<evidence type="ECO:0000259" key="6">
    <source>
        <dbReference type="PROSITE" id="PS50011"/>
    </source>
</evidence>
<keyword evidence="3" id="KW-0547">Nucleotide-binding</keyword>
<organism evidence="8">
    <name type="scientific">Naegleria gruberi</name>
    <name type="common">Amoeba</name>
    <dbReference type="NCBI Taxonomy" id="5762"/>
    <lineage>
        <taxon>Eukaryota</taxon>
        <taxon>Discoba</taxon>
        <taxon>Heterolobosea</taxon>
        <taxon>Tetramitia</taxon>
        <taxon>Eutetramitia</taxon>
        <taxon>Vahlkampfiidae</taxon>
        <taxon>Naegleria</taxon>
    </lineage>
</organism>
<evidence type="ECO:0000256" key="1">
    <source>
        <dbReference type="ARBA" id="ARBA00022527"/>
    </source>
</evidence>
<dbReference type="GO" id="GO:0005524">
    <property type="term" value="F:ATP binding"/>
    <property type="evidence" value="ECO:0007669"/>
    <property type="project" value="UniProtKB-KW"/>
</dbReference>
<dbReference type="EMBL" id="GG738847">
    <property type="protein sequence ID" value="EFC49463.1"/>
    <property type="molecule type" value="Genomic_DNA"/>
</dbReference>
<keyword evidence="8" id="KW-1185">Reference proteome</keyword>
<dbReference type="PANTHER" id="PTHR22974">
    <property type="entry name" value="MIXED LINEAGE PROTEIN KINASE"/>
    <property type="match status" value="1"/>
</dbReference>
<gene>
    <name evidence="7" type="ORF">NAEGRDRAFT_62160</name>
</gene>
<dbReference type="Gene3D" id="1.10.510.10">
    <property type="entry name" value="Transferase(Phosphotransferase) domain 1"/>
    <property type="match status" value="1"/>
</dbReference>
<proteinExistence type="predicted"/>
<dbReference type="KEGG" id="ngr:NAEGRDRAFT_62160"/>
<dbReference type="Proteomes" id="UP000006671">
    <property type="component" value="Unassembled WGS sequence"/>
</dbReference>
<dbReference type="OrthoDB" id="206348at2759"/>
<dbReference type="InterPro" id="IPR011009">
    <property type="entry name" value="Kinase-like_dom_sf"/>
</dbReference>
<dbReference type="SUPFAM" id="SSF56112">
    <property type="entry name" value="Protein kinase-like (PK-like)"/>
    <property type="match status" value="1"/>
</dbReference>
<dbReference type="InParanoid" id="D2V040"/>
<dbReference type="GO" id="GO:0007059">
    <property type="term" value="P:chromosome segregation"/>
    <property type="evidence" value="ECO:0007669"/>
    <property type="project" value="TreeGrafter"/>
</dbReference>
<keyword evidence="1" id="KW-0723">Serine/threonine-protein kinase</keyword>
<dbReference type="GO" id="GO:0004674">
    <property type="term" value="F:protein serine/threonine kinase activity"/>
    <property type="evidence" value="ECO:0007669"/>
    <property type="project" value="UniProtKB-KW"/>
</dbReference>
<evidence type="ECO:0000313" key="7">
    <source>
        <dbReference type="EMBL" id="EFC49463.1"/>
    </source>
</evidence>
<evidence type="ECO:0000313" key="8">
    <source>
        <dbReference type="Proteomes" id="UP000006671"/>
    </source>
</evidence>
<keyword evidence="5" id="KW-0067">ATP-binding</keyword>
<evidence type="ECO:0000256" key="5">
    <source>
        <dbReference type="ARBA" id="ARBA00022840"/>
    </source>
</evidence>
<evidence type="ECO:0000256" key="4">
    <source>
        <dbReference type="ARBA" id="ARBA00022777"/>
    </source>
</evidence>
<dbReference type="STRING" id="5762.D2V040"/>